<dbReference type="PANTHER" id="PTHR47939">
    <property type="entry name" value="MEMBRANE-ASSOCIATED SALT-INDUCIBLE PROTEIN-LIKE"/>
    <property type="match status" value="1"/>
</dbReference>
<keyword evidence="5" id="KW-1185">Reference proteome</keyword>
<protein>
    <recommendedName>
        <fullName evidence="6">Pentatricopeptide repeat-containing protein</fullName>
    </recommendedName>
</protein>
<evidence type="ECO:0000256" key="2">
    <source>
        <dbReference type="ARBA" id="ARBA00022737"/>
    </source>
</evidence>
<dbReference type="Pfam" id="PF01535">
    <property type="entry name" value="PPR"/>
    <property type="match status" value="3"/>
</dbReference>
<gene>
    <name evidence="4" type="ORF">KIW84_053139</name>
</gene>
<dbReference type="Gramene" id="Psat5g107920.1">
    <property type="protein sequence ID" value="Psat5g107920.1.cds1"/>
    <property type="gene ID" value="Psat5g107920"/>
</dbReference>
<comment type="similarity">
    <text evidence="1">Belongs to the PPR family. P subfamily.</text>
</comment>
<dbReference type="Pfam" id="PF13041">
    <property type="entry name" value="PPR_2"/>
    <property type="match status" value="1"/>
</dbReference>
<feature type="repeat" description="PPR" evidence="3">
    <location>
        <begin position="437"/>
        <end position="471"/>
    </location>
</feature>
<feature type="repeat" description="PPR" evidence="3">
    <location>
        <begin position="402"/>
        <end position="436"/>
    </location>
</feature>
<proteinExistence type="inferred from homology"/>
<name>A0A9D5AID9_PEA</name>
<evidence type="ECO:0000256" key="1">
    <source>
        <dbReference type="ARBA" id="ARBA00007626"/>
    </source>
</evidence>
<comment type="caution">
    <text evidence="4">The sequence shown here is derived from an EMBL/GenBank/DDBJ whole genome shotgun (WGS) entry which is preliminary data.</text>
</comment>
<feature type="repeat" description="PPR" evidence="3">
    <location>
        <begin position="507"/>
        <end position="542"/>
    </location>
</feature>
<sequence>MWRSILARQRCAILRNYNAAYVSPIQVPLSNFAINPTQSTVSSSLGSPQISHFPNVISNPRFFSQQIAAENEVPGDSHSSQNEDGTLHLVNDDVSVQNDENSSVEVDEEEETEAFQIDDEKLEKVVSLLQSSADGSFESSLDNMNLTIRQDFVIKAIESIETVVGENLVRFFKWAWSENSLVLTTQVLESFVITICNSGSSLRDRDIYSLWDLVKEIGEKENGVVNVTILNELVSSFSKLGKGKAALGAFEKFEGFQCVPDADTYYFTIEALSRRSDFDLAWSVCQKMLDAQRIPNGEKIGRILSWLCKGEKAKEAHTVYMAAIENKRYPPLSSVNFLASRLCHKNETVPLALEVLNDIPVERRKRAIKPFSAVVRALCRVKDVDAAKQLVLKMIADGPLPGNAVFNYVITGYSKAGEIGQAVEILRLLESRGLKPDVYSYSVIASAYSNGGEMEQARKILEEAKKNHLKLSPVMYHTLIRGYCKLEQFDEALKLLSEMKDFGVRASVDEYEKLIQSLCLKALDWERAEKLQEEMKEKGLYLKGITRALVRAVKETEKEAVEAQSGSLVA</sequence>
<evidence type="ECO:0000313" key="4">
    <source>
        <dbReference type="EMBL" id="KAI5406745.1"/>
    </source>
</evidence>
<dbReference type="EMBL" id="JAMSHJ010000005">
    <property type="protein sequence ID" value="KAI5406745.1"/>
    <property type="molecule type" value="Genomic_DNA"/>
</dbReference>
<evidence type="ECO:0000256" key="3">
    <source>
        <dbReference type="PROSITE-ProRule" id="PRU00708"/>
    </source>
</evidence>
<reference evidence="4 5" key="1">
    <citation type="journal article" date="2022" name="Nat. Genet.">
        <title>Improved pea reference genome and pan-genome highlight genomic features and evolutionary characteristics.</title>
        <authorList>
            <person name="Yang T."/>
            <person name="Liu R."/>
            <person name="Luo Y."/>
            <person name="Hu S."/>
            <person name="Wang D."/>
            <person name="Wang C."/>
            <person name="Pandey M.K."/>
            <person name="Ge S."/>
            <person name="Xu Q."/>
            <person name="Li N."/>
            <person name="Li G."/>
            <person name="Huang Y."/>
            <person name="Saxena R.K."/>
            <person name="Ji Y."/>
            <person name="Li M."/>
            <person name="Yan X."/>
            <person name="He Y."/>
            <person name="Liu Y."/>
            <person name="Wang X."/>
            <person name="Xiang C."/>
            <person name="Varshney R.K."/>
            <person name="Ding H."/>
            <person name="Gao S."/>
            <person name="Zong X."/>
        </authorList>
    </citation>
    <scope>NUCLEOTIDE SEQUENCE [LARGE SCALE GENOMIC DNA]</scope>
    <source>
        <strain evidence="4 5">cv. Zhongwan 6</strain>
    </source>
</reference>
<dbReference type="Gramene" id="Psat5g107920.2">
    <property type="protein sequence ID" value="Psat5g107920.2.cds1"/>
    <property type="gene ID" value="Psat5g107920"/>
</dbReference>
<dbReference type="NCBIfam" id="TIGR00756">
    <property type="entry name" value="PPR"/>
    <property type="match status" value="3"/>
</dbReference>
<dbReference type="InterPro" id="IPR050667">
    <property type="entry name" value="PPR-containing_protein"/>
</dbReference>
<dbReference type="Gramene" id="Psat05G0313900-T1">
    <property type="protein sequence ID" value="KAI5406745.1"/>
    <property type="gene ID" value="KIW84_053139"/>
</dbReference>
<keyword evidence="2" id="KW-0677">Repeat</keyword>
<dbReference type="InterPro" id="IPR002885">
    <property type="entry name" value="PPR_rpt"/>
</dbReference>
<feature type="repeat" description="PPR" evidence="3">
    <location>
        <begin position="367"/>
        <end position="401"/>
    </location>
</feature>
<evidence type="ECO:0000313" key="5">
    <source>
        <dbReference type="Proteomes" id="UP001058974"/>
    </source>
</evidence>
<evidence type="ECO:0008006" key="6">
    <source>
        <dbReference type="Google" id="ProtNLM"/>
    </source>
</evidence>
<dbReference type="AlphaFoldDB" id="A0A9D5AID9"/>
<dbReference type="InterPro" id="IPR011990">
    <property type="entry name" value="TPR-like_helical_dom_sf"/>
</dbReference>
<dbReference type="PROSITE" id="PS51375">
    <property type="entry name" value="PPR"/>
    <property type="match status" value="5"/>
</dbReference>
<dbReference type="Gene3D" id="1.25.40.10">
    <property type="entry name" value="Tetratricopeptide repeat domain"/>
    <property type="match status" value="3"/>
</dbReference>
<dbReference type="OrthoDB" id="185373at2759"/>
<dbReference type="SUPFAM" id="SSF81901">
    <property type="entry name" value="HCP-like"/>
    <property type="match status" value="1"/>
</dbReference>
<feature type="repeat" description="PPR" evidence="3">
    <location>
        <begin position="472"/>
        <end position="506"/>
    </location>
</feature>
<dbReference type="PANTHER" id="PTHR47939:SF10">
    <property type="entry name" value="PENTACOTRIPEPTIDE-REPEAT REGION OF PRORP DOMAIN-CONTAINING PROTEIN"/>
    <property type="match status" value="1"/>
</dbReference>
<accession>A0A9D5AID9</accession>
<organism evidence="4 5">
    <name type="scientific">Pisum sativum</name>
    <name type="common">Garden pea</name>
    <name type="synonym">Lathyrus oleraceus</name>
    <dbReference type="NCBI Taxonomy" id="3888"/>
    <lineage>
        <taxon>Eukaryota</taxon>
        <taxon>Viridiplantae</taxon>
        <taxon>Streptophyta</taxon>
        <taxon>Embryophyta</taxon>
        <taxon>Tracheophyta</taxon>
        <taxon>Spermatophyta</taxon>
        <taxon>Magnoliopsida</taxon>
        <taxon>eudicotyledons</taxon>
        <taxon>Gunneridae</taxon>
        <taxon>Pentapetalae</taxon>
        <taxon>rosids</taxon>
        <taxon>fabids</taxon>
        <taxon>Fabales</taxon>
        <taxon>Fabaceae</taxon>
        <taxon>Papilionoideae</taxon>
        <taxon>50 kb inversion clade</taxon>
        <taxon>NPAAA clade</taxon>
        <taxon>Hologalegina</taxon>
        <taxon>IRL clade</taxon>
        <taxon>Fabeae</taxon>
        <taxon>Lathyrus</taxon>
    </lineage>
</organism>
<dbReference type="Proteomes" id="UP001058974">
    <property type="component" value="Chromosome 5"/>
</dbReference>